<keyword evidence="3" id="KW-1185">Reference proteome</keyword>
<dbReference type="AlphaFoldDB" id="A0AAV2K5U3"/>
<organism evidence="2 3">
    <name type="scientific">Knipowitschia caucasica</name>
    <name type="common">Caucasian dwarf goby</name>
    <name type="synonym">Pomatoschistus caucasicus</name>
    <dbReference type="NCBI Taxonomy" id="637954"/>
    <lineage>
        <taxon>Eukaryota</taxon>
        <taxon>Metazoa</taxon>
        <taxon>Chordata</taxon>
        <taxon>Craniata</taxon>
        <taxon>Vertebrata</taxon>
        <taxon>Euteleostomi</taxon>
        <taxon>Actinopterygii</taxon>
        <taxon>Neopterygii</taxon>
        <taxon>Teleostei</taxon>
        <taxon>Neoteleostei</taxon>
        <taxon>Acanthomorphata</taxon>
        <taxon>Gobiaria</taxon>
        <taxon>Gobiiformes</taxon>
        <taxon>Gobioidei</taxon>
        <taxon>Gobiidae</taxon>
        <taxon>Gobiinae</taxon>
        <taxon>Knipowitschia</taxon>
    </lineage>
</organism>
<protein>
    <submittedName>
        <fullName evidence="2">Uncharacterized protein</fullName>
    </submittedName>
</protein>
<gene>
    <name evidence="2" type="ORF">KC01_LOCUS13352</name>
</gene>
<evidence type="ECO:0000313" key="2">
    <source>
        <dbReference type="EMBL" id="CAL1582804.1"/>
    </source>
</evidence>
<accession>A0AAV2K5U3</accession>
<evidence type="ECO:0000256" key="1">
    <source>
        <dbReference type="SAM" id="MobiDB-lite"/>
    </source>
</evidence>
<dbReference type="EMBL" id="OZ035837">
    <property type="protein sequence ID" value="CAL1582804.1"/>
    <property type="molecule type" value="Genomic_DNA"/>
</dbReference>
<evidence type="ECO:0000313" key="3">
    <source>
        <dbReference type="Proteomes" id="UP001497482"/>
    </source>
</evidence>
<sequence length="71" mass="7358">MDPNSHRYKTNLGGSAALRHSPALSGVWTRLGSDQTALCLAHGPCAVAMLQPPPPEPVTDTAPKGAAPEDQ</sequence>
<name>A0AAV2K5U3_KNICA</name>
<proteinExistence type="predicted"/>
<dbReference type="Proteomes" id="UP001497482">
    <property type="component" value="Chromosome 15"/>
</dbReference>
<reference evidence="2 3" key="1">
    <citation type="submission" date="2024-04" db="EMBL/GenBank/DDBJ databases">
        <authorList>
            <person name="Waldvogel A.-M."/>
            <person name="Schoenle A."/>
        </authorList>
    </citation>
    <scope>NUCLEOTIDE SEQUENCE [LARGE SCALE GENOMIC DNA]</scope>
</reference>
<feature type="region of interest" description="Disordered" evidence="1">
    <location>
        <begin position="50"/>
        <end position="71"/>
    </location>
</feature>